<proteinExistence type="predicted"/>
<sequence>MTSAWVLEVAIQTAPAADSQWQEHLREQGPAGVVFRRFGRLQKQTLLEAIGNPRRVAHDARKQTESGRIRVAPAPAGMLRPTRSPTPARRTCPRARGDGPTNVPSSAT</sequence>
<comment type="caution">
    <text evidence="2">The sequence shown here is derived from an EMBL/GenBank/DDBJ whole genome shotgun (WGS) entry which is preliminary data.</text>
</comment>
<feature type="compositionally biased region" description="Low complexity" evidence="1">
    <location>
        <begin position="80"/>
        <end position="90"/>
    </location>
</feature>
<evidence type="ECO:0000256" key="1">
    <source>
        <dbReference type="SAM" id="MobiDB-lite"/>
    </source>
</evidence>
<reference evidence="2 3" key="1">
    <citation type="submission" date="2019-04" db="EMBL/GenBank/DDBJ databases">
        <title>Streptomyces sp. nov. Bv016 isolated from bark of Buahinia variegata.</title>
        <authorList>
            <person name="Kanchanasin P."/>
            <person name="Tanasupawat S."/>
            <person name="Yuki M."/>
            <person name="Kudo T."/>
        </authorList>
    </citation>
    <scope>NUCLEOTIDE SEQUENCE [LARGE SCALE GENOMIC DNA]</scope>
    <source>
        <strain evidence="2 3">JCM 4765</strain>
    </source>
</reference>
<dbReference type="AlphaFoldDB" id="A0A4Z1CYW8"/>
<evidence type="ECO:0000313" key="2">
    <source>
        <dbReference type="EMBL" id="TGN74233.1"/>
    </source>
</evidence>
<evidence type="ECO:0000313" key="3">
    <source>
        <dbReference type="Proteomes" id="UP000298513"/>
    </source>
</evidence>
<protein>
    <submittedName>
        <fullName evidence="2">Uncharacterized protein</fullName>
    </submittedName>
</protein>
<dbReference type="EMBL" id="SRRU01000016">
    <property type="protein sequence ID" value="TGN74233.1"/>
    <property type="molecule type" value="Genomic_DNA"/>
</dbReference>
<feature type="region of interest" description="Disordered" evidence="1">
    <location>
        <begin position="72"/>
        <end position="108"/>
    </location>
</feature>
<name>A0A4Z1CYW8_STRGP</name>
<gene>
    <name evidence="2" type="ORF">E5082_30635</name>
</gene>
<keyword evidence="3" id="KW-1185">Reference proteome</keyword>
<accession>A0A4Z1CYW8</accession>
<organism evidence="2 3">
    <name type="scientific">Streptomyces griseoluteus</name>
    <dbReference type="NCBI Taxonomy" id="29306"/>
    <lineage>
        <taxon>Bacteria</taxon>
        <taxon>Bacillati</taxon>
        <taxon>Actinomycetota</taxon>
        <taxon>Actinomycetes</taxon>
        <taxon>Kitasatosporales</taxon>
        <taxon>Streptomycetaceae</taxon>
        <taxon>Streptomyces</taxon>
    </lineage>
</organism>
<dbReference type="Proteomes" id="UP000298513">
    <property type="component" value="Unassembled WGS sequence"/>
</dbReference>